<keyword evidence="1" id="KW-0732">Signal</keyword>
<feature type="signal peptide" evidence="1">
    <location>
        <begin position="1"/>
        <end position="22"/>
    </location>
</feature>
<evidence type="ECO:0000313" key="3">
    <source>
        <dbReference type="Proteomes" id="UP000015106"/>
    </source>
</evidence>
<dbReference type="Gramene" id="TuG1812G0200000540.01.T02">
    <property type="protein sequence ID" value="TuG1812G0200000540.01.T02.cds444463"/>
    <property type="gene ID" value="TuG1812G0200000540.01"/>
</dbReference>
<evidence type="ECO:0000256" key="1">
    <source>
        <dbReference type="SAM" id="SignalP"/>
    </source>
</evidence>
<evidence type="ECO:0000313" key="2">
    <source>
        <dbReference type="EnsemblPlants" id="TuG1812G0200000540.01.T02.cds444463"/>
    </source>
</evidence>
<organism evidence="2 3">
    <name type="scientific">Triticum urartu</name>
    <name type="common">Red wild einkorn</name>
    <name type="synonym">Crithodium urartu</name>
    <dbReference type="NCBI Taxonomy" id="4572"/>
    <lineage>
        <taxon>Eukaryota</taxon>
        <taxon>Viridiplantae</taxon>
        <taxon>Streptophyta</taxon>
        <taxon>Embryophyta</taxon>
        <taxon>Tracheophyta</taxon>
        <taxon>Spermatophyta</taxon>
        <taxon>Magnoliopsida</taxon>
        <taxon>Liliopsida</taxon>
        <taxon>Poales</taxon>
        <taxon>Poaceae</taxon>
        <taxon>BOP clade</taxon>
        <taxon>Pooideae</taxon>
        <taxon>Triticodae</taxon>
        <taxon>Triticeae</taxon>
        <taxon>Triticinae</taxon>
        <taxon>Triticum</taxon>
    </lineage>
</organism>
<dbReference type="EnsemblPlants" id="TuG1812G0200000540.01.T02">
    <property type="protein sequence ID" value="TuG1812G0200000540.01.T02.cds444463"/>
    <property type="gene ID" value="TuG1812G0200000540.01"/>
</dbReference>
<reference evidence="3" key="1">
    <citation type="journal article" date="2013" name="Nature">
        <title>Draft genome of the wheat A-genome progenitor Triticum urartu.</title>
        <authorList>
            <person name="Ling H.Q."/>
            <person name="Zhao S."/>
            <person name="Liu D."/>
            <person name="Wang J."/>
            <person name="Sun H."/>
            <person name="Zhang C."/>
            <person name="Fan H."/>
            <person name="Li D."/>
            <person name="Dong L."/>
            <person name="Tao Y."/>
            <person name="Gao C."/>
            <person name="Wu H."/>
            <person name="Li Y."/>
            <person name="Cui Y."/>
            <person name="Guo X."/>
            <person name="Zheng S."/>
            <person name="Wang B."/>
            <person name="Yu K."/>
            <person name="Liang Q."/>
            <person name="Yang W."/>
            <person name="Lou X."/>
            <person name="Chen J."/>
            <person name="Feng M."/>
            <person name="Jian J."/>
            <person name="Zhang X."/>
            <person name="Luo G."/>
            <person name="Jiang Y."/>
            <person name="Liu J."/>
            <person name="Wang Z."/>
            <person name="Sha Y."/>
            <person name="Zhang B."/>
            <person name="Wu H."/>
            <person name="Tang D."/>
            <person name="Shen Q."/>
            <person name="Xue P."/>
            <person name="Zou S."/>
            <person name="Wang X."/>
            <person name="Liu X."/>
            <person name="Wang F."/>
            <person name="Yang Y."/>
            <person name="An X."/>
            <person name="Dong Z."/>
            <person name="Zhang K."/>
            <person name="Zhang X."/>
            <person name="Luo M.C."/>
            <person name="Dvorak J."/>
            <person name="Tong Y."/>
            <person name="Wang J."/>
            <person name="Yang H."/>
            <person name="Li Z."/>
            <person name="Wang D."/>
            <person name="Zhang A."/>
            <person name="Wang J."/>
        </authorList>
    </citation>
    <scope>NUCLEOTIDE SEQUENCE</scope>
    <source>
        <strain evidence="3">cv. G1812</strain>
    </source>
</reference>
<dbReference type="Proteomes" id="UP000015106">
    <property type="component" value="Chromosome 2"/>
</dbReference>
<feature type="chain" id="PRO_5044156943" evidence="1">
    <location>
        <begin position="23"/>
        <end position="92"/>
    </location>
</feature>
<proteinExistence type="predicted"/>
<name>A0A8R7TCF3_TRIUA</name>
<dbReference type="AlphaFoldDB" id="A0A8R7TCF3"/>
<accession>A0A8R7TCF3</accession>
<sequence>MSQTILSMCILAGMLSVHELISQHVLSRKEKKEPFKFFFKKRRMTPGLYIWEMHTATLLIIHEDLTKYYNKMFESAILATYAVGPDQTPSTF</sequence>
<dbReference type="Gramene" id="TuG1812G0200000540.01.T01">
    <property type="protein sequence ID" value="TuG1812G0200000540.01.T01.cds444463"/>
    <property type="gene ID" value="TuG1812G0200000540.01"/>
</dbReference>
<keyword evidence="3" id="KW-1185">Reference proteome</keyword>
<dbReference type="EnsemblPlants" id="TuG1812G0200000540.01.T01">
    <property type="protein sequence ID" value="TuG1812G0200000540.01.T01.cds444463"/>
    <property type="gene ID" value="TuG1812G0200000540.01"/>
</dbReference>
<reference evidence="2" key="2">
    <citation type="submission" date="2018-03" db="EMBL/GenBank/DDBJ databases">
        <title>The Triticum urartu genome reveals the dynamic nature of wheat genome evolution.</title>
        <authorList>
            <person name="Ling H."/>
            <person name="Ma B."/>
            <person name="Shi X."/>
            <person name="Liu H."/>
            <person name="Dong L."/>
            <person name="Sun H."/>
            <person name="Cao Y."/>
            <person name="Gao Q."/>
            <person name="Zheng S."/>
            <person name="Li Y."/>
            <person name="Yu Y."/>
            <person name="Du H."/>
            <person name="Qi M."/>
            <person name="Li Y."/>
            <person name="Yu H."/>
            <person name="Cui Y."/>
            <person name="Wang N."/>
            <person name="Chen C."/>
            <person name="Wu H."/>
            <person name="Zhao Y."/>
            <person name="Zhang J."/>
            <person name="Li Y."/>
            <person name="Zhou W."/>
            <person name="Zhang B."/>
            <person name="Hu W."/>
            <person name="Eijk M."/>
            <person name="Tang J."/>
            <person name="Witsenboer H."/>
            <person name="Zhao S."/>
            <person name="Li Z."/>
            <person name="Zhang A."/>
            <person name="Wang D."/>
            <person name="Liang C."/>
        </authorList>
    </citation>
    <scope>NUCLEOTIDE SEQUENCE [LARGE SCALE GENOMIC DNA]</scope>
    <source>
        <strain evidence="2">cv. G1812</strain>
    </source>
</reference>
<reference evidence="2" key="3">
    <citation type="submission" date="2022-06" db="UniProtKB">
        <authorList>
            <consortium name="EnsemblPlants"/>
        </authorList>
    </citation>
    <scope>IDENTIFICATION</scope>
</reference>
<protein>
    <submittedName>
        <fullName evidence="2">Uncharacterized protein</fullName>
    </submittedName>
</protein>